<gene>
    <name evidence="11" type="ORF">AMK59_5117</name>
</gene>
<evidence type="ECO:0000313" key="11">
    <source>
        <dbReference type="EMBL" id="KRT80750.1"/>
    </source>
</evidence>
<feature type="domain" description="DUF1899" evidence="10">
    <location>
        <begin position="2"/>
        <end position="66"/>
    </location>
</feature>
<keyword evidence="12" id="KW-1185">Reference proteome</keyword>
<dbReference type="EMBL" id="LJIG01016388">
    <property type="protein sequence ID" value="KRT80750.1"/>
    <property type="molecule type" value="Genomic_DNA"/>
</dbReference>
<protein>
    <recommendedName>
        <fullName evidence="9">Coronin</fullName>
    </recommendedName>
</protein>
<dbReference type="Gene3D" id="2.130.10.10">
    <property type="entry name" value="YVTN repeat-like/Quinoprotein amine dehydrogenase"/>
    <property type="match status" value="1"/>
</dbReference>
<sequence>ILGRVSKFRHLKGTPAHKSQHIENIRNISRQISGECDGFAANPKRVAVPLSGPGGKIAIFEVKRTGRLPDGVTPALVHGSNIMDFSWDPFDDSHLAVACDDGVVKLWKIPEEGLAEPTNMPEREFNAHNDKIYFLKFHSTAKDVLATGSYDMTIRIWDLTNMQMKIQLEGHTDQMFSFTWSPCGNRCATVSKDGRIRVYEPRKVQNEPVLEGKGPVGSRGARIVWALDGDCLVVTGFDKVSERQISVFKADILGDPLNTVGLDVSPAILIPFYDEDSSTLFVTGKGDSTIYAFEITEEQPYICALSHHRCNTLHQGLSFLPKNVCDVSNVEFVKALRLTNNSIEPLSFTVPRIKTELFQDDLFPPTKITWEPTLTSSEWFAGKTIIPRRTSLRPEGMELLSDNQNTTSERTINKSASQPYISSSQPYSRLGWTPEMASQSKAKQEEIQKIISSRVEVNMKLEQEDMEGVDEKEWEE</sequence>
<name>A0A0T6B0Y4_9SCAR</name>
<keyword evidence="3" id="KW-0963">Cytoplasm</keyword>
<evidence type="ECO:0000256" key="4">
    <source>
        <dbReference type="ARBA" id="ARBA00022574"/>
    </source>
</evidence>
<dbReference type="PANTHER" id="PTHR10856">
    <property type="entry name" value="CORONIN"/>
    <property type="match status" value="1"/>
</dbReference>
<comment type="caution">
    <text evidence="11">The sequence shown here is derived from an EMBL/GenBank/DDBJ whole genome shotgun (WGS) entry which is preliminary data.</text>
</comment>
<evidence type="ECO:0000256" key="9">
    <source>
        <dbReference type="RuleBase" id="RU280818"/>
    </source>
</evidence>
<comment type="subcellular location">
    <subcellularLocation>
        <location evidence="1">Cytoplasm</location>
    </subcellularLocation>
</comment>
<comment type="similarity">
    <text evidence="2 9">Belongs to the WD repeat coronin family.</text>
</comment>
<evidence type="ECO:0000256" key="2">
    <source>
        <dbReference type="ARBA" id="ARBA00009482"/>
    </source>
</evidence>
<dbReference type="PANTHER" id="PTHR10856:SF20">
    <property type="entry name" value="CORONIN-7"/>
    <property type="match status" value="1"/>
</dbReference>
<feature type="non-terminal residue" evidence="11">
    <location>
        <position position="1"/>
    </location>
</feature>
<dbReference type="OrthoDB" id="1850764at2759"/>
<evidence type="ECO:0000256" key="7">
    <source>
        <dbReference type="ARBA" id="ARBA00024838"/>
    </source>
</evidence>
<dbReference type="AlphaFoldDB" id="A0A0T6B0Y4"/>
<dbReference type="PROSITE" id="PS50294">
    <property type="entry name" value="WD_REPEATS_REGION"/>
    <property type="match status" value="2"/>
</dbReference>
<evidence type="ECO:0000256" key="6">
    <source>
        <dbReference type="ARBA" id="ARBA00023203"/>
    </source>
</evidence>
<evidence type="ECO:0000256" key="5">
    <source>
        <dbReference type="ARBA" id="ARBA00022737"/>
    </source>
</evidence>
<dbReference type="InterPro" id="IPR019775">
    <property type="entry name" value="WD40_repeat_CS"/>
</dbReference>
<dbReference type="InterPro" id="IPR015505">
    <property type="entry name" value="Coronin"/>
</dbReference>
<dbReference type="SUPFAM" id="SSF50978">
    <property type="entry name" value="WD40 repeat-like"/>
    <property type="match status" value="1"/>
</dbReference>
<feature type="repeat" description="WD" evidence="8">
    <location>
        <begin position="125"/>
        <end position="167"/>
    </location>
</feature>
<accession>A0A0T6B0Y4</accession>
<evidence type="ECO:0000256" key="1">
    <source>
        <dbReference type="ARBA" id="ARBA00004496"/>
    </source>
</evidence>
<dbReference type="GO" id="GO:0003779">
    <property type="term" value="F:actin binding"/>
    <property type="evidence" value="ECO:0007669"/>
    <property type="project" value="UniProtKB-KW"/>
</dbReference>
<dbReference type="InterPro" id="IPR015048">
    <property type="entry name" value="DUF1899"/>
</dbReference>
<evidence type="ECO:0000313" key="12">
    <source>
        <dbReference type="Proteomes" id="UP000051574"/>
    </source>
</evidence>
<dbReference type="Pfam" id="PF16300">
    <property type="entry name" value="WD40_4"/>
    <property type="match status" value="1"/>
</dbReference>
<dbReference type="InterPro" id="IPR015943">
    <property type="entry name" value="WD40/YVTN_repeat-like_dom_sf"/>
</dbReference>
<dbReference type="SMART" id="SM00320">
    <property type="entry name" value="WD40"/>
    <property type="match status" value="3"/>
</dbReference>
<dbReference type="PROSITE" id="PS00678">
    <property type="entry name" value="WD_REPEATS_1"/>
    <property type="match status" value="1"/>
</dbReference>
<keyword evidence="5 9" id="KW-0677">Repeat</keyword>
<evidence type="ECO:0000256" key="8">
    <source>
        <dbReference type="PROSITE-ProRule" id="PRU00221"/>
    </source>
</evidence>
<dbReference type="SMART" id="SM01166">
    <property type="entry name" value="DUF1899"/>
    <property type="match status" value="1"/>
</dbReference>
<comment type="function">
    <text evidence="7">F-actin regulator involved in anterograde Golgi to endosome transport: upon ubiquitination via 'Lys-33'-linked ubiquitin chains by the BCR(KLHL20) E3 ubiquitin ligase complex, interacts with EPS15 and localizes to the trans-Golgi network, where it promotes actin polymerization, thereby facilitating post-Golgi trafficking. May play a role in the maintenance of the Golgi apparatus morphology.</text>
</comment>
<dbReference type="Proteomes" id="UP000051574">
    <property type="component" value="Unassembled WGS sequence"/>
</dbReference>
<dbReference type="GO" id="GO:0030036">
    <property type="term" value="P:actin cytoskeleton organization"/>
    <property type="evidence" value="ECO:0007669"/>
    <property type="project" value="UniProtKB-ARBA"/>
</dbReference>
<keyword evidence="6" id="KW-0009">Actin-binding</keyword>
<dbReference type="SMART" id="SM01167">
    <property type="entry name" value="DUF1900"/>
    <property type="match status" value="1"/>
</dbReference>
<dbReference type="PROSITE" id="PS50082">
    <property type="entry name" value="WD_REPEATS_2"/>
    <property type="match status" value="2"/>
</dbReference>
<dbReference type="Pfam" id="PF00400">
    <property type="entry name" value="WD40"/>
    <property type="match status" value="3"/>
</dbReference>
<feature type="repeat" description="WD" evidence="8">
    <location>
        <begin position="168"/>
        <end position="200"/>
    </location>
</feature>
<keyword evidence="4 8" id="KW-0853">WD repeat</keyword>
<evidence type="ECO:0000256" key="3">
    <source>
        <dbReference type="ARBA" id="ARBA00022490"/>
    </source>
</evidence>
<dbReference type="FunFam" id="2.130.10.10:FF:000076">
    <property type="entry name" value="Coronin"/>
    <property type="match status" value="1"/>
</dbReference>
<dbReference type="InterPro" id="IPR036322">
    <property type="entry name" value="WD40_repeat_dom_sf"/>
</dbReference>
<proteinExistence type="inferred from homology"/>
<evidence type="ECO:0000259" key="10">
    <source>
        <dbReference type="SMART" id="SM01166"/>
    </source>
</evidence>
<dbReference type="InterPro" id="IPR001680">
    <property type="entry name" value="WD40_rpt"/>
</dbReference>
<dbReference type="GO" id="GO:0005737">
    <property type="term" value="C:cytoplasm"/>
    <property type="evidence" value="ECO:0007669"/>
    <property type="project" value="UniProtKB-SubCell"/>
</dbReference>
<reference evidence="11 12" key="1">
    <citation type="submission" date="2015-09" db="EMBL/GenBank/DDBJ databases">
        <title>Draft genome of the scarab beetle Oryctes borbonicus.</title>
        <authorList>
            <person name="Meyer J.M."/>
            <person name="Markov G.V."/>
            <person name="Baskaran P."/>
            <person name="Herrmann M."/>
            <person name="Sommer R.J."/>
            <person name="Roedelsperger C."/>
        </authorList>
    </citation>
    <scope>NUCLEOTIDE SEQUENCE [LARGE SCALE GENOMIC DNA]</scope>
    <source>
        <strain evidence="11">OB123</strain>
        <tissue evidence="11">Whole animal</tissue>
    </source>
</reference>
<organism evidence="11 12">
    <name type="scientific">Oryctes borbonicus</name>
    <dbReference type="NCBI Taxonomy" id="1629725"/>
    <lineage>
        <taxon>Eukaryota</taxon>
        <taxon>Metazoa</taxon>
        <taxon>Ecdysozoa</taxon>
        <taxon>Arthropoda</taxon>
        <taxon>Hexapoda</taxon>
        <taxon>Insecta</taxon>
        <taxon>Pterygota</taxon>
        <taxon>Neoptera</taxon>
        <taxon>Endopterygota</taxon>
        <taxon>Coleoptera</taxon>
        <taxon>Polyphaga</taxon>
        <taxon>Scarabaeiformia</taxon>
        <taxon>Scarabaeidae</taxon>
        <taxon>Dynastinae</taxon>
        <taxon>Oryctes</taxon>
    </lineage>
</organism>
<dbReference type="Pfam" id="PF08953">
    <property type="entry name" value="DUF1899"/>
    <property type="match status" value="1"/>
</dbReference>